<reference evidence="2 3" key="1">
    <citation type="submission" date="2019-07" db="EMBL/GenBank/DDBJ databases">
        <title>Rhodococcus cavernicolus sp. nov., isolated from a cave.</title>
        <authorList>
            <person name="Lee S.D."/>
        </authorList>
    </citation>
    <scope>NUCLEOTIDE SEQUENCE [LARGE SCALE GENOMIC DNA]</scope>
    <source>
        <strain evidence="2 3">C1-24</strain>
    </source>
</reference>
<protein>
    <recommendedName>
        <fullName evidence="4">Ig-like domain-containing protein</fullName>
    </recommendedName>
</protein>
<accession>A0A5A7SI32</accession>
<evidence type="ECO:0000313" key="3">
    <source>
        <dbReference type="Proteomes" id="UP000322244"/>
    </source>
</evidence>
<feature type="chain" id="PRO_5023130794" description="Ig-like domain-containing protein" evidence="1">
    <location>
        <begin position="31"/>
        <end position="127"/>
    </location>
</feature>
<organism evidence="2 3">
    <name type="scientific">Antrihabitans cavernicola</name>
    <dbReference type="NCBI Taxonomy" id="2495913"/>
    <lineage>
        <taxon>Bacteria</taxon>
        <taxon>Bacillati</taxon>
        <taxon>Actinomycetota</taxon>
        <taxon>Actinomycetes</taxon>
        <taxon>Mycobacteriales</taxon>
        <taxon>Nocardiaceae</taxon>
        <taxon>Antrihabitans</taxon>
    </lineage>
</organism>
<dbReference type="Proteomes" id="UP000322244">
    <property type="component" value="Unassembled WGS sequence"/>
</dbReference>
<dbReference type="RefSeq" id="WP_149429041.1">
    <property type="nucleotide sequence ID" value="NZ_VLNY01000002.1"/>
</dbReference>
<dbReference type="AlphaFoldDB" id="A0A5A7SI32"/>
<proteinExistence type="predicted"/>
<evidence type="ECO:0000256" key="1">
    <source>
        <dbReference type="SAM" id="SignalP"/>
    </source>
</evidence>
<name>A0A5A7SI32_9NOCA</name>
<keyword evidence="3" id="KW-1185">Reference proteome</keyword>
<keyword evidence="1" id="KW-0732">Signal</keyword>
<evidence type="ECO:0000313" key="2">
    <source>
        <dbReference type="EMBL" id="KAA0023881.1"/>
    </source>
</evidence>
<comment type="caution">
    <text evidence="2">The sequence shown here is derived from an EMBL/GenBank/DDBJ whole genome shotgun (WGS) entry which is preliminary data.</text>
</comment>
<gene>
    <name evidence="2" type="ORF">FOY51_04655</name>
</gene>
<feature type="signal peptide" evidence="1">
    <location>
        <begin position="1"/>
        <end position="30"/>
    </location>
</feature>
<sequence>MSNMRTTRRAAAVVALTAAAGLAVPAIASAGSVIPTPTVLCPGASAVASGGSVAVGAISAPNPVTSSNVSYAWIALDPNFVGVTPLAPSGSTVVGSAPNAPGVGIVYGSYTSSTGTCTLTPAVVLQP</sequence>
<dbReference type="EMBL" id="VLNY01000002">
    <property type="protein sequence ID" value="KAA0023881.1"/>
    <property type="molecule type" value="Genomic_DNA"/>
</dbReference>
<evidence type="ECO:0008006" key="4">
    <source>
        <dbReference type="Google" id="ProtNLM"/>
    </source>
</evidence>